<evidence type="ECO:0000313" key="10">
    <source>
        <dbReference type="Proteomes" id="UP000594262"/>
    </source>
</evidence>
<keyword evidence="5" id="KW-0256">Endoplasmic reticulum</keyword>
<keyword evidence="10" id="KW-1185">Reference proteome</keyword>
<dbReference type="EnsemblMetazoa" id="CLYHEMT007901.1">
    <property type="protein sequence ID" value="CLYHEMP007901.1"/>
    <property type="gene ID" value="CLYHEMG007901"/>
</dbReference>
<dbReference type="GO" id="GO:0005789">
    <property type="term" value="C:endoplasmic reticulum membrane"/>
    <property type="evidence" value="ECO:0007669"/>
    <property type="project" value="UniProtKB-SubCell"/>
</dbReference>
<name>A0A7M5WKR0_9CNID</name>
<accession>A0A7M5WKR0</accession>
<evidence type="ECO:0000256" key="6">
    <source>
        <dbReference type="ARBA" id="ARBA00022989"/>
    </source>
</evidence>
<dbReference type="RefSeq" id="XP_066933907.1">
    <property type="nucleotide sequence ID" value="XM_067077806.1"/>
</dbReference>
<dbReference type="RefSeq" id="XP_066923931.1">
    <property type="nucleotide sequence ID" value="XM_067067830.1"/>
</dbReference>
<evidence type="ECO:0000256" key="8">
    <source>
        <dbReference type="SAM" id="Phobius"/>
    </source>
</evidence>
<proteinExistence type="inferred from homology"/>
<dbReference type="EnsemblMetazoa" id="CLYHEMT013491.1">
    <property type="protein sequence ID" value="CLYHEMP013491.1"/>
    <property type="gene ID" value="CLYHEMG013491"/>
</dbReference>
<dbReference type="PANTHER" id="PTHR13505">
    <property type="entry name" value="TRANSMEMBRANE PROTEIN 208"/>
    <property type="match status" value="1"/>
</dbReference>
<sequence length="158" mass="18333">MAPKELKKGQKQIDSENQQTLKFYQNIILVVLSIYGLYIAYFLPGWPYYLLMAFTALIYLGCYKFMDSMVGGGMDLALPGGMAEHAKDLLLVTAIVQFLSLITNYALLIWLVVPARAFYLLWVNVLAPWFFAEPPSEMMDEKKQKKMERKMKRQQNFR</sequence>
<keyword evidence="6 8" id="KW-1133">Transmembrane helix</keyword>
<dbReference type="InterPro" id="IPR008506">
    <property type="entry name" value="SND2/TMEM208"/>
</dbReference>
<feature type="transmembrane region" description="Helical" evidence="8">
    <location>
        <begin position="89"/>
        <end position="113"/>
    </location>
</feature>
<evidence type="ECO:0000313" key="9">
    <source>
        <dbReference type="EnsemblMetazoa" id="CLYHEMP007901.1"/>
    </source>
</evidence>
<evidence type="ECO:0000256" key="7">
    <source>
        <dbReference type="ARBA" id="ARBA00023136"/>
    </source>
</evidence>
<dbReference type="PANTHER" id="PTHR13505:SF7">
    <property type="entry name" value="TRANSMEMBRANE PROTEIN 208"/>
    <property type="match status" value="1"/>
</dbReference>
<dbReference type="AlphaFoldDB" id="A0A7M5WKR0"/>
<comment type="subcellular location">
    <subcellularLocation>
        <location evidence="1">Endoplasmic reticulum membrane</location>
        <topology evidence="1">Multi-pass membrane protein</topology>
    </subcellularLocation>
</comment>
<evidence type="ECO:0000256" key="5">
    <source>
        <dbReference type="ARBA" id="ARBA00022824"/>
    </source>
</evidence>
<dbReference type="GO" id="GO:0005773">
    <property type="term" value="C:vacuole"/>
    <property type="evidence" value="ECO:0007669"/>
    <property type="project" value="GOC"/>
</dbReference>
<evidence type="ECO:0000256" key="1">
    <source>
        <dbReference type="ARBA" id="ARBA00004477"/>
    </source>
</evidence>
<evidence type="ECO:0000256" key="2">
    <source>
        <dbReference type="ARBA" id="ARBA00009950"/>
    </source>
</evidence>
<comment type="similarity">
    <text evidence="2">Belongs to the TMEM208 family.</text>
</comment>
<dbReference type="Pfam" id="PF05620">
    <property type="entry name" value="TMEM208_SND2"/>
    <property type="match status" value="1"/>
</dbReference>
<dbReference type="GeneID" id="136821581"/>
<evidence type="ECO:0000256" key="4">
    <source>
        <dbReference type="ARBA" id="ARBA00022692"/>
    </source>
</evidence>
<evidence type="ECO:0000256" key="3">
    <source>
        <dbReference type="ARBA" id="ARBA00015033"/>
    </source>
</evidence>
<keyword evidence="4 8" id="KW-0812">Transmembrane</keyword>
<organism evidence="9 10">
    <name type="scientific">Clytia hemisphaerica</name>
    <dbReference type="NCBI Taxonomy" id="252671"/>
    <lineage>
        <taxon>Eukaryota</taxon>
        <taxon>Metazoa</taxon>
        <taxon>Cnidaria</taxon>
        <taxon>Hydrozoa</taxon>
        <taxon>Hydroidolina</taxon>
        <taxon>Leptothecata</taxon>
        <taxon>Obeliida</taxon>
        <taxon>Clytiidae</taxon>
        <taxon>Clytia</taxon>
    </lineage>
</organism>
<dbReference type="GO" id="GO:0006624">
    <property type="term" value="P:vacuolar protein processing"/>
    <property type="evidence" value="ECO:0007669"/>
    <property type="project" value="TreeGrafter"/>
</dbReference>
<dbReference type="GeneID" id="136811218"/>
<feature type="transmembrane region" description="Helical" evidence="8">
    <location>
        <begin position="21"/>
        <end position="42"/>
    </location>
</feature>
<dbReference type="OrthoDB" id="10012212at2759"/>
<dbReference type="Proteomes" id="UP000594262">
    <property type="component" value="Unplaced"/>
</dbReference>
<reference evidence="9" key="1">
    <citation type="submission" date="2021-01" db="UniProtKB">
        <authorList>
            <consortium name="EnsemblMetazoa"/>
        </authorList>
    </citation>
    <scope>IDENTIFICATION</scope>
</reference>
<protein>
    <recommendedName>
        <fullName evidence="3">Transmembrane protein 208</fullName>
    </recommendedName>
</protein>
<keyword evidence="7 8" id="KW-0472">Membrane</keyword>